<evidence type="ECO:0000256" key="5">
    <source>
        <dbReference type="PIRSR" id="PIRSR606710-2"/>
    </source>
</evidence>
<evidence type="ECO:0000256" key="1">
    <source>
        <dbReference type="ARBA" id="ARBA00009865"/>
    </source>
</evidence>
<dbReference type="AlphaFoldDB" id="A0A2A3TU08"/>
<dbReference type="GO" id="GO:0004553">
    <property type="term" value="F:hydrolase activity, hydrolyzing O-glycosyl compounds"/>
    <property type="evidence" value="ECO:0007669"/>
    <property type="project" value="InterPro"/>
</dbReference>
<evidence type="ECO:0000256" key="3">
    <source>
        <dbReference type="ARBA" id="ARBA00023295"/>
    </source>
</evidence>
<dbReference type="InterPro" id="IPR041542">
    <property type="entry name" value="GH43_C2"/>
</dbReference>
<name>A0A2A3TU08_LEVBR</name>
<proteinExistence type="inferred from homology"/>
<accession>A0A2A3TU08</accession>
<dbReference type="Gene3D" id="2.60.120.200">
    <property type="match status" value="1"/>
</dbReference>
<feature type="active site" description="Proton acceptor" evidence="4">
    <location>
        <position position="15"/>
    </location>
</feature>
<feature type="site" description="Important for catalytic activity, responsible for pKa modulation of the active site Glu and correct orientation of both the proton donor and substrate" evidence="5">
    <location>
        <position position="128"/>
    </location>
</feature>
<dbReference type="PANTHER" id="PTHR42812:SF12">
    <property type="entry name" value="BETA-XYLOSIDASE-RELATED"/>
    <property type="match status" value="1"/>
</dbReference>
<dbReference type="CDD" id="cd09000">
    <property type="entry name" value="GH43_SXA-like"/>
    <property type="match status" value="1"/>
</dbReference>
<dbReference type="Proteomes" id="UP000217918">
    <property type="component" value="Unassembled WGS sequence"/>
</dbReference>
<dbReference type="InterPro" id="IPR006710">
    <property type="entry name" value="Glyco_hydro_43"/>
</dbReference>
<evidence type="ECO:0000256" key="2">
    <source>
        <dbReference type="ARBA" id="ARBA00022801"/>
    </source>
</evidence>
<dbReference type="RefSeq" id="WP_024526029.1">
    <property type="nucleotide sequence ID" value="NZ_CAKMBG010000004.1"/>
</dbReference>
<dbReference type="InterPro" id="IPR013320">
    <property type="entry name" value="ConA-like_dom_sf"/>
</dbReference>
<dbReference type="Gene3D" id="2.115.10.20">
    <property type="entry name" value="Glycosyl hydrolase domain, family 43"/>
    <property type="match status" value="1"/>
</dbReference>
<comment type="similarity">
    <text evidence="1 6">Belongs to the glycosyl hydrolase 43 family.</text>
</comment>
<organism evidence="8 9">
    <name type="scientific">Levilactobacillus brevis</name>
    <name type="common">Lactobacillus brevis</name>
    <dbReference type="NCBI Taxonomy" id="1580"/>
    <lineage>
        <taxon>Bacteria</taxon>
        <taxon>Bacillati</taxon>
        <taxon>Bacillota</taxon>
        <taxon>Bacilli</taxon>
        <taxon>Lactobacillales</taxon>
        <taxon>Lactobacillaceae</taxon>
        <taxon>Levilactobacillus</taxon>
    </lineage>
</organism>
<dbReference type="PANTHER" id="PTHR42812">
    <property type="entry name" value="BETA-XYLOSIDASE"/>
    <property type="match status" value="1"/>
</dbReference>
<feature type="domain" description="Beta-xylosidase C-terminal Concanavalin A-like" evidence="7">
    <location>
        <begin position="326"/>
        <end position="514"/>
    </location>
</feature>
<evidence type="ECO:0000313" key="8">
    <source>
        <dbReference type="EMBL" id="PBQ22502.1"/>
    </source>
</evidence>
<keyword evidence="2 6" id="KW-0378">Hydrolase</keyword>
<dbReference type="InterPro" id="IPR023296">
    <property type="entry name" value="Glyco_hydro_beta-prop_sf"/>
</dbReference>
<dbReference type="EMBL" id="NVYO01000001">
    <property type="protein sequence ID" value="PBQ22502.1"/>
    <property type="molecule type" value="Genomic_DNA"/>
</dbReference>
<keyword evidence="3 6" id="KW-0326">Glycosidase</keyword>
<protein>
    <submittedName>
        <fullName evidence="8">Glycoside hydrolase family 43 protein</fullName>
    </submittedName>
</protein>
<evidence type="ECO:0000256" key="6">
    <source>
        <dbReference type="RuleBase" id="RU361187"/>
    </source>
</evidence>
<dbReference type="SUPFAM" id="SSF75005">
    <property type="entry name" value="Arabinanase/levansucrase/invertase"/>
    <property type="match status" value="1"/>
</dbReference>
<evidence type="ECO:0000256" key="4">
    <source>
        <dbReference type="PIRSR" id="PIRSR606710-1"/>
    </source>
</evidence>
<dbReference type="GO" id="GO:0005975">
    <property type="term" value="P:carbohydrate metabolic process"/>
    <property type="evidence" value="ECO:0007669"/>
    <property type="project" value="InterPro"/>
</dbReference>
<feature type="active site" description="Proton donor" evidence="4">
    <location>
        <position position="188"/>
    </location>
</feature>
<dbReference type="InterPro" id="IPR051795">
    <property type="entry name" value="Glycosyl_Hydrlase_43"/>
</dbReference>
<reference evidence="8 9" key="1">
    <citation type="submission" date="2017-09" db="EMBL/GenBank/DDBJ databases">
        <title>Genome sequence of Lactobacillus brevis D7.</title>
        <authorList>
            <person name="Kwon M.-S."/>
            <person name="Lim S.K."/>
            <person name="Choi H.-J."/>
        </authorList>
    </citation>
    <scope>NUCLEOTIDE SEQUENCE [LARGE SCALE GENOMIC DNA]</scope>
    <source>
        <strain evidence="8 9">D7</strain>
    </source>
</reference>
<gene>
    <name evidence="8" type="ORF">CNR29_00115</name>
</gene>
<comment type="caution">
    <text evidence="8">The sequence shown here is derived from an EMBL/GenBank/DDBJ whole genome shotgun (WGS) entry which is preliminary data.</text>
</comment>
<evidence type="ECO:0000259" key="7">
    <source>
        <dbReference type="Pfam" id="PF17851"/>
    </source>
</evidence>
<sequence>MATIQNPVLTGFNPDPVLFKANEKYYIVVSTFEWLPGIRVYSSDNLVNWQYETSILGPETGVNLQGNPTGCSIWGPHASYHEGKFYIVYTNVNATRIPYKDCDNYVITASDIHGPWSQPVYINSSGFDPSIFVDDDGQAYFLNEIWDYRLATHNKSAGIVAQQLDLKTLKLQGDPRVIFDGTAARKTEAPQIYKHDGYYYLLCAEGGTEAGHQETVARSRSVWGPYEVDPQNPVLTSADDPILPLQCAGHASLMVTDQDEWYLAHLCTRPLKGDDPILGRETAIQKVNWTADGWLRLANGGNHPSLETPAPKGVSERPIESHQFIDDFRHAGLNTKYWNTLRQFPQANWLQPGTAGLVVRGGQSPQSAFDQHLIATRQVDFYCRSAVTMKYQPHNYLQMAGMTLYLDLSNYVLLMITVDEQGKPCAILHKEVAGEFERVAQVSVDGEGQYQFSIQMNESQAEFIVSDSHRQLSLGAVDVSFLSGGYTGNFIGLDVIDMYRRNESSATFTDFSYKVTR</sequence>
<dbReference type="Pfam" id="PF17851">
    <property type="entry name" value="GH43_C2"/>
    <property type="match status" value="1"/>
</dbReference>
<dbReference type="Pfam" id="PF04616">
    <property type="entry name" value="Glyco_hydro_43"/>
    <property type="match status" value="1"/>
</dbReference>
<dbReference type="SUPFAM" id="SSF49899">
    <property type="entry name" value="Concanavalin A-like lectins/glucanases"/>
    <property type="match status" value="1"/>
</dbReference>
<evidence type="ECO:0000313" key="9">
    <source>
        <dbReference type="Proteomes" id="UP000217918"/>
    </source>
</evidence>